<reference evidence="2 3" key="2">
    <citation type="journal article" date="2013" name="PLoS ONE">
        <title>INDIGO - INtegrated Data Warehouse of MIcrobial GenOmes with Examples from the Red Sea Extremophiles.</title>
        <authorList>
            <person name="Alam I."/>
            <person name="Antunes A."/>
            <person name="Kamau A.A."/>
            <person name="Ba Alawi W."/>
            <person name="Kalkatawi M."/>
            <person name="Stingl U."/>
            <person name="Bajic V.B."/>
        </authorList>
    </citation>
    <scope>NUCLEOTIDE SEQUENCE [LARGE SCALE GENOMIC DNA]</scope>
    <source>
        <strain evidence="2 3">SSD-17B</strain>
    </source>
</reference>
<organism evidence="2 3">
    <name type="scientific">Haloplasma contractile SSD-17B</name>
    <dbReference type="NCBI Taxonomy" id="1033810"/>
    <lineage>
        <taxon>Bacteria</taxon>
        <taxon>Bacillati</taxon>
        <taxon>Mycoplasmatota</taxon>
        <taxon>Mollicutes</taxon>
        <taxon>Haloplasmatales</taxon>
        <taxon>Haloplasmataceae</taxon>
        <taxon>Haloplasma</taxon>
    </lineage>
</organism>
<dbReference type="AlphaFoldDB" id="U2FKJ5"/>
<dbReference type="InParanoid" id="U2FKJ5"/>
<dbReference type="STRING" id="1033810.HLPCO_000954"/>
<evidence type="ECO:0000313" key="2">
    <source>
        <dbReference type="EMBL" id="ERJ13325.1"/>
    </source>
</evidence>
<dbReference type="Proteomes" id="UP000005707">
    <property type="component" value="Unassembled WGS sequence"/>
</dbReference>
<accession>U2FKJ5</accession>
<feature type="transmembrane region" description="Helical" evidence="1">
    <location>
        <begin position="6"/>
        <end position="25"/>
    </location>
</feature>
<comment type="caution">
    <text evidence="2">The sequence shown here is derived from an EMBL/GenBank/DDBJ whole genome shotgun (WGS) entry which is preliminary data.</text>
</comment>
<keyword evidence="3" id="KW-1185">Reference proteome</keyword>
<dbReference type="EMBL" id="AFNU02000002">
    <property type="protein sequence ID" value="ERJ13325.1"/>
    <property type="molecule type" value="Genomic_DNA"/>
</dbReference>
<protein>
    <submittedName>
        <fullName evidence="2">Uncharacterized protein</fullName>
    </submittedName>
</protein>
<keyword evidence="1" id="KW-0472">Membrane</keyword>
<keyword evidence="1" id="KW-0812">Transmembrane</keyword>
<sequence length="111" mass="12981">MSKKSIVITVSALIILALTTFNIFFNNYDQANYSIGGYDVYRKPQGKCKAYFTVVIYEDEDYEYYVSYSGCNEDDYLYIKKGLTYVSVKDAIEDDMIDEEEVIPKLRKREK</sequence>
<reference evidence="2 3" key="1">
    <citation type="journal article" date="2011" name="J. Bacteriol.">
        <title>Genome sequence of Haloplasma contractile, an unusual contractile bacterium from a deep-sea anoxic brine lake.</title>
        <authorList>
            <person name="Antunes A."/>
            <person name="Alam I."/>
            <person name="El Dorry H."/>
            <person name="Siam R."/>
            <person name="Robertson A."/>
            <person name="Bajic V.B."/>
            <person name="Stingl U."/>
        </authorList>
    </citation>
    <scope>NUCLEOTIDE SEQUENCE [LARGE SCALE GENOMIC DNA]</scope>
    <source>
        <strain evidence="2 3">SSD-17B</strain>
    </source>
</reference>
<keyword evidence="1" id="KW-1133">Transmembrane helix</keyword>
<name>U2FKJ5_9MOLU</name>
<proteinExistence type="predicted"/>
<dbReference type="RefSeq" id="WP_008826682.1">
    <property type="nucleotide sequence ID" value="NZ_AFNU02000002.1"/>
</dbReference>
<evidence type="ECO:0000313" key="3">
    <source>
        <dbReference type="Proteomes" id="UP000005707"/>
    </source>
</evidence>
<gene>
    <name evidence="2" type="ORF">HLPCO_000954</name>
</gene>
<evidence type="ECO:0000256" key="1">
    <source>
        <dbReference type="SAM" id="Phobius"/>
    </source>
</evidence>